<dbReference type="EMBL" id="CAJOBE010001381">
    <property type="protein sequence ID" value="CAF3738950.1"/>
    <property type="molecule type" value="Genomic_DNA"/>
</dbReference>
<dbReference type="EMBL" id="CAJNOO010002807">
    <property type="protein sequence ID" value="CAF1298329.1"/>
    <property type="molecule type" value="Genomic_DNA"/>
</dbReference>
<dbReference type="Proteomes" id="UP000663882">
    <property type="component" value="Unassembled WGS sequence"/>
</dbReference>
<dbReference type="AlphaFoldDB" id="A0A818XGM0"/>
<name>A0A818XGM0_9BILA</name>
<dbReference type="InterPro" id="IPR036028">
    <property type="entry name" value="SH3-like_dom_sf"/>
</dbReference>
<dbReference type="EMBL" id="CAJNOU010001424">
    <property type="protein sequence ID" value="CAF1202176.1"/>
    <property type="molecule type" value="Genomic_DNA"/>
</dbReference>
<dbReference type="Proteomes" id="UP000663889">
    <property type="component" value="Unassembled WGS sequence"/>
</dbReference>
<evidence type="ECO:0000313" key="3">
    <source>
        <dbReference type="EMBL" id="CAF3738950.1"/>
    </source>
</evidence>
<evidence type="ECO:0000313" key="2">
    <source>
        <dbReference type="EMBL" id="CAF1298329.1"/>
    </source>
</evidence>
<dbReference type="SUPFAM" id="SSF50044">
    <property type="entry name" value="SH3-domain"/>
    <property type="match status" value="1"/>
</dbReference>
<comment type="caution">
    <text evidence="3">The sequence shown here is derived from an EMBL/GenBank/DDBJ whole genome shotgun (WGS) entry which is preliminary data.</text>
</comment>
<accession>A0A818XGM0</accession>
<gene>
    <name evidence="3" type="ORF">FNK824_LOCUS11561</name>
    <name evidence="4" type="ORF">OTI717_LOCUS17552</name>
    <name evidence="2" type="ORF">RFH988_LOCUS29585</name>
    <name evidence="1" type="ORF">SEV965_LOCUS21208</name>
</gene>
<evidence type="ECO:0000313" key="1">
    <source>
        <dbReference type="EMBL" id="CAF1202176.1"/>
    </source>
</evidence>
<sequence>MQQRVVDDAWCVQSLDDIYYFGGQSLHNQRAVISHKSISRNKFSFERGDIISLEGDHWNGFSKGSDNTNYLTGLYPSYKTEEIVNIAKMYTYPGIQIKDDDF</sequence>
<dbReference type="OrthoDB" id="2014825at2759"/>
<protein>
    <submittedName>
        <fullName evidence="3">Uncharacterized protein</fullName>
    </submittedName>
</protein>
<dbReference type="Gene3D" id="2.30.30.40">
    <property type="entry name" value="SH3 Domains"/>
    <property type="match status" value="1"/>
</dbReference>
<proteinExistence type="predicted"/>
<evidence type="ECO:0000313" key="4">
    <source>
        <dbReference type="EMBL" id="CAF3788085.1"/>
    </source>
</evidence>
<dbReference type="EMBL" id="CAJOAX010002328">
    <property type="protein sequence ID" value="CAF3788085.1"/>
    <property type="molecule type" value="Genomic_DNA"/>
</dbReference>
<dbReference type="Proteomes" id="UP000663823">
    <property type="component" value="Unassembled WGS sequence"/>
</dbReference>
<dbReference type="Proteomes" id="UP000663874">
    <property type="component" value="Unassembled WGS sequence"/>
</dbReference>
<reference evidence="3" key="1">
    <citation type="submission" date="2021-02" db="EMBL/GenBank/DDBJ databases">
        <authorList>
            <person name="Nowell W R."/>
        </authorList>
    </citation>
    <scope>NUCLEOTIDE SEQUENCE</scope>
</reference>
<evidence type="ECO:0000313" key="5">
    <source>
        <dbReference type="Proteomes" id="UP000663874"/>
    </source>
</evidence>
<organism evidence="3 5">
    <name type="scientific">Rotaria sordida</name>
    <dbReference type="NCBI Taxonomy" id="392033"/>
    <lineage>
        <taxon>Eukaryota</taxon>
        <taxon>Metazoa</taxon>
        <taxon>Spiralia</taxon>
        <taxon>Gnathifera</taxon>
        <taxon>Rotifera</taxon>
        <taxon>Eurotatoria</taxon>
        <taxon>Bdelloidea</taxon>
        <taxon>Philodinida</taxon>
        <taxon>Philodinidae</taxon>
        <taxon>Rotaria</taxon>
    </lineage>
</organism>